<dbReference type="AlphaFoldDB" id="A0A1G2T6R7"/>
<dbReference type="PANTHER" id="PTHR33988:SF2">
    <property type="entry name" value="ENDORIBONUCLEASE MAZF"/>
    <property type="match status" value="1"/>
</dbReference>
<dbReference type="Gene3D" id="2.30.30.110">
    <property type="match status" value="1"/>
</dbReference>
<dbReference type="GO" id="GO:0004521">
    <property type="term" value="F:RNA endonuclease activity"/>
    <property type="evidence" value="ECO:0007669"/>
    <property type="project" value="TreeGrafter"/>
</dbReference>
<dbReference type="GO" id="GO:0006402">
    <property type="term" value="P:mRNA catabolic process"/>
    <property type="evidence" value="ECO:0007669"/>
    <property type="project" value="TreeGrafter"/>
</dbReference>
<dbReference type="GO" id="GO:0003677">
    <property type="term" value="F:DNA binding"/>
    <property type="evidence" value="ECO:0007669"/>
    <property type="project" value="InterPro"/>
</dbReference>
<dbReference type="InterPro" id="IPR003477">
    <property type="entry name" value="PemK-like"/>
</dbReference>
<gene>
    <name evidence="1" type="ORF">A2W58_02890</name>
</gene>
<evidence type="ECO:0000313" key="1">
    <source>
        <dbReference type="EMBL" id="OHA92977.1"/>
    </source>
</evidence>
<dbReference type="EMBL" id="MHVL01000030">
    <property type="protein sequence ID" value="OHA92977.1"/>
    <property type="molecule type" value="Genomic_DNA"/>
</dbReference>
<evidence type="ECO:0000313" key="2">
    <source>
        <dbReference type="Proteomes" id="UP000179264"/>
    </source>
</evidence>
<dbReference type="SUPFAM" id="SSF50118">
    <property type="entry name" value="Cell growth inhibitor/plasmid maintenance toxic component"/>
    <property type="match status" value="1"/>
</dbReference>
<proteinExistence type="predicted"/>
<organism evidence="1 2">
    <name type="scientific">Candidatus Zambryskibacteria bacterium RIFCSPHIGHO2_02_38_10.5</name>
    <dbReference type="NCBI Taxonomy" id="1802742"/>
    <lineage>
        <taxon>Bacteria</taxon>
        <taxon>Candidatus Zambryskiibacteriota</taxon>
    </lineage>
</organism>
<sequence>MHKQGKIVLIPFPFTDLSGLKIRPAVIVSNKPVGDDVVVAFISTNIKKKEKFGIFIKMDRQNGLKSDSIVLISKMATLEKKIIVGEIGQLSDIHIKQVKEKINNLFL</sequence>
<comment type="caution">
    <text evidence="1">The sequence shown here is derived from an EMBL/GenBank/DDBJ whole genome shotgun (WGS) entry which is preliminary data.</text>
</comment>
<dbReference type="PANTHER" id="PTHR33988">
    <property type="entry name" value="ENDORIBONUCLEASE MAZF-RELATED"/>
    <property type="match status" value="1"/>
</dbReference>
<reference evidence="1 2" key="1">
    <citation type="journal article" date="2016" name="Nat. Commun.">
        <title>Thousands of microbial genomes shed light on interconnected biogeochemical processes in an aquifer system.</title>
        <authorList>
            <person name="Anantharaman K."/>
            <person name="Brown C.T."/>
            <person name="Hug L.A."/>
            <person name="Sharon I."/>
            <person name="Castelle C.J."/>
            <person name="Probst A.J."/>
            <person name="Thomas B.C."/>
            <person name="Singh A."/>
            <person name="Wilkins M.J."/>
            <person name="Karaoz U."/>
            <person name="Brodie E.L."/>
            <person name="Williams K.H."/>
            <person name="Hubbard S.S."/>
            <person name="Banfield J.F."/>
        </authorList>
    </citation>
    <scope>NUCLEOTIDE SEQUENCE [LARGE SCALE GENOMIC DNA]</scope>
</reference>
<dbReference type="Proteomes" id="UP000179264">
    <property type="component" value="Unassembled WGS sequence"/>
</dbReference>
<protein>
    <recommendedName>
        <fullName evidence="3">MazF family transcriptional regulator</fullName>
    </recommendedName>
</protein>
<dbReference type="GO" id="GO:0016075">
    <property type="term" value="P:rRNA catabolic process"/>
    <property type="evidence" value="ECO:0007669"/>
    <property type="project" value="TreeGrafter"/>
</dbReference>
<evidence type="ECO:0008006" key="3">
    <source>
        <dbReference type="Google" id="ProtNLM"/>
    </source>
</evidence>
<name>A0A1G2T6R7_9BACT</name>
<accession>A0A1G2T6R7</accession>
<dbReference type="InterPro" id="IPR011067">
    <property type="entry name" value="Plasmid_toxin/cell-grow_inhib"/>
</dbReference>
<dbReference type="Pfam" id="PF02452">
    <property type="entry name" value="PemK_toxin"/>
    <property type="match status" value="1"/>
</dbReference>